<dbReference type="Pfam" id="PF13911">
    <property type="entry name" value="AhpC-TSA_2"/>
    <property type="match status" value="1"/>
</dbReference>
<organism evidence="2 3">
    <name type="scientific">Porphyra umbilicalis</name>
    <name type="common">Purple laver</name>
    <name type="synonym">Red alga</name>
    <dbReference type="NCBI Taxonomy" id="2786"/>
    <lineage>
        <taxon>Eukaryota</taxon>
        <taxon>Rhodophyta</taxon>
        <taxon>Bangiophyceae</taxon>
        <taxon>Bangiales</taxon>
        <taxon>Bangiaceae</taxon>
        <taxon>Porphyra</taxon>
    </lineage>
</organism>
<evidence type="ECO:0000313" key="2">
    <source>
        <dbReference type="EMBL" id="OSX73487.1"/>
    </source>
</evidence>
<name>A0A1X6NY36_PORUM</name>
<proteinExistence type="predicted"/>
<dbReference type="InterPro" id="IPR032801">
    <property type="entry name" value="PXL2A/B/C"/>
</dbReference>
<evidence type="ECO:0008006" key="4">
    <source>
        <dbReference type="Google" id="ProtNLM"/>
    </source>
</evidence>
<feature type="compositionally biased region" description="Polar residues" evidence="1">
    <location>
        <begin position="65"/>
        <end position="75"/>
    </location>
</feature>
<keyword evidence="3" id="KW-1185">Reference proteome</keyword>
<evidence type="ECO:0000256" key="1">
    <source>
        <dbReference type="SAM" id="MobiDB-lite"/>
    </source>
</evidence>
<evidence type="ECO:0000313" key="3">
    <source>
        <dbReference type="Proteomes" id="UP000218209"/>
    </source>
</evidence>
<dbReference type="GO" id="GO:0009507">
    <property type="term" value="C:chloroplast"/>
    <property type="evidence" value="ECO:0007669"/>
    <property type="project" value="TreeGrafter"/>
</dbReference>
<gene>
    <name evidence="2" type="ORF">BU14_0342s0006</name>
</gene>
<accession>A0A1X6NY36</accession>
<feature type="region of interest" description="Disordered" evidence="1">
    <location>
        <begin position="58"/>
        <end position="98"/>
    </location>
</feature>
<dbReference type="EMBL" id="KV918993">
    <property type="protein sequence ID" value="OSX73487.1"/>
    <property type="molecule type" value="Genomic_DNA"/>
</dbReference>
<dbReference type="PANTHER" id="PTHR28630">
    <property type="match status" value="1"/>
</dbReference>
<dbReference type="Proteomes" id="UP000218209">
    <property type="component" value="Unassembled WGS sequence"/>
</dbReference>
<dbReference type="OrthoDB" id="40334at2759"/>
<reference evidence="2 3" key="1">
    <citation type="submission" date="2017-03" db="EMBL/GenBank/DDBJ databases">
        <title>WGS assembly of Porphyra umbilicalis.</title>
        <authorList>
            <person name="Brawley S.H."/>
            <person name="Blouin N.A."/>
            <person name="Ficko-Blean E."/>
            <person name="Wheeler G.L."/>
            <person name="Lohr M."/>
            <person name="Goodson H.V."/>
            <person name="Jenkins J.W."/>
            <person name="Blaby-Haas C.E."/>
            <person name="Helliwell K.E."/>
            <person name="Chan C."/>
            <person name="Marriage T."/>
            <person name="Bhattacharya D."/>
            <person name="Klein A.S."/>
            <person name="Badis Y."/>
            <person name="Brodie J."/>
            <person name="Cao Y."/>
            <person name="Collen J."/>
            <person name="Dittami S.M."/>
            <person name="Gachon C.M."/>
            <person name="Green B.R."/>
            <person name="Karpowicz S."/>
            <person name="Kim J.W."/>
            <person name="Kudahl U."/>
            <person name="Lin S."/>
            <person name="Michel G."/>
            <person name="Mittag M."/>
            <person name="Olson B.J."/>
            <person name="Pangilinan J."/>
            <person name="Peng Y."/>
            <person name="Qiu H."/>
            <person name="Shu S."/>
            <person name="Singer J.T."/>
            <person name="Smith A.G."/>
            <person name="Sprecher B.N."/>
            <person name="Wagner V."/>
            <person name="Wang W."/>
            <person name="Wang Z.-Y."/>
            <person name="Yan J."/>
            <person name="Yarish C."/>
            <person name="Zoeuner-Riek S."/>
            <person name="Zhuang Y."/>
            <person name="Zou Y."/>
            <person name="Lindquist E.A."/>
            <person name="Grimwood J."/>
            <person name="Barry K."/>
            <person name="Rokhsar D.S."/>
            <person name="Schmutz J."/>
            <person name="Stiller J.W."/>
            <person name="Grossman A.R."/>
            <person name="Prochnik S.E."/>
        </authorList>
    </citation>
    <scope>NUCLEOTIDE SEQUENCE [LARGE SCALE GENOMIC DNA]</scope>
    <source>
        <strain evidence="2">4086291</strain>
    </source>
</reference>
<dbReference type="AlphaFoldDB" id="A0A1X6NY36"/>
<sequence>MAAAFVPTTIARLAAPAAASTAVRRAPCPPSGPAARPAVAASAFLPAATLLSRAAARGAVARTPGTPSTMRTTLYGTPDTAEPPPFASLFEADGRGGDAPPPPTVYTNDSVAVSLIDEVAATPSDRPVILLWLRHYGCTLCKKAAAEASAAFGGDNGPASPLLIAIGCGVPEQAAAFQAEVDFQGTLYSDPRRDTYEALRFKSGAASVFNLPALGKVLSSVASGYSQSWGVKTKAPLQQGGVVVAGGGGGGVTLLHRESYAGDHIALDVVGAAVERAGGRVPAGKVPA</sequence>
<dbReference type="PANTHER" id="PTHR28630:SF11">
    <property type="entry name" value="THIOREDOXIN-LIKE PROTEIN AAED1, CHLOROPLASTIC"/>
    <property type="match status" value="1"/>
</dbReference>
<protein>
    <recommendedName>
        <fullName evidence="4">Alkyl hydroperoxide reductase subunit C/ Thiol specific antioxidant domain-containing protein</fullName>
    </recommendedName>
</protein>